<dbReference type="Proteomes" id="UP000070412">
    <property type="component" value="Unassembled WGS sequence"/>
</dbReference>
<dbReference type="EC" id="5.4.99.25" evidence="2"/>
<dbReference type="AlphaFoldDB" id="A0A834R1R4"/>
<dbReference type="InterPro" id="IPR020103">
    <property type="entry name" value="PsdUridine_synth_cat_dom_sf"/>
</dbReference>
<dbReference type="Gene3D" id="3.30.70.2510">
    <property type="match status" value="1"/>
</dbReference>
<reference evidence="9" key="1">
    <citation type="journal article" date="2020" name="PLoS Negl. Trop. Dis.">
        <title>High-quality nuclear genome for Sarcoptes scabiei-A critical resource for a neglected parasite.</title>
        <authorList>
            <person name="Korhonen P.K."/>
            <person name="Gasser R.B."/>
            <person name="Ma G."/>
            <person name="Wang T."/>
            <person name="Stroehlein A.J."/>
            <person name="Young N.D."/>
            <person name="Ang C.S."/>
            <person name="Fernando D.D."/>
            <person name="Lu H.C."/>
            <person name="Taylor S."/>
            <person name="Reynolds S.L."/>
            <person name="Mofiz E."/>
            <person name="Najaraj S.H."/>
            <person name="Gowda H."/>
            <person name="Madugundu A."/>
            <person name="Renuse S."/>
            <person name="Holt D."/>
            <person name="Pandey A."/>
            <person name="Papenfuss A.T."/>
            <person name="Fischer K."/>
        </authorList>
    </citation>
    <scope>NUCLEOTIDE SEQUENCE [LARGE SCALE GENOMIC DNA]</scope>
</reference>
<evidence type="ECO:0000259" key="6">
    <source>
        <dbReference type="Pfam" id="PF21238"/>
    </source>
</evidence>
<evidence type="ECO:0000256" key="3">
    <source>
        <dbReference type="ARBA" id="ARBA00022694"/>
    </source>
</evidence>
<keyword evidence="4" id="KW-0413">Isomerase</keyword>
<dbReference type="EMBL" id="WVUK01000066">
    <property type="protein sequence ID" value="KAF7488627.1"/>
    <property type="molecule type" value="Genomic_DNA"/>
</dbReference>
<dbReference type="InterPro" id="IPR039894">
    <property type="entry name" value="Pus10-like"/>
</dbReference>
<evidence type="ECO:0000313" key="7">
    <source>
        <dbReference type="EMBL" id="KAF7488627.1"/>
    </source>
</evidence>
<dbReference type="Pfam" id="PF21237">
    <property type="entry name" value="Pus10_N_euk"/>
    <property type="match status" value="1"/>
</dbReference>
<proteinExistence type="inferred from homology"/>
<feature type="domain" description="Pus10-like C-terminal" evidence="6">
    <location>
        <begin position="263"/>
        <end position="492"/>
    </location>
</feature>
<keyword evidence="9" id="KW-1185">Reference proteome</keyword>
<evidence type="ECO:0000313" key="9">
    <source>
        <dbReference type="Proteomes" id="UP000070412"/>
    </source>
</evidence>
<dbReference type="GO" id="GO:0003723">
    <property type="term" value="F:RNA binding"/>
    <property type="evidence" value="ECO:0007669"/>
    <property type="project" value="InterPro"/>
</dbReference>
<dbReference type="FunFam" id="3.30.70.2510:FF:000001">
    <property type="entry name" value="tRNA pseudouridine synthase Pus10"/>
    <property type="match status" value="1"/>
</dbReference>
<dbReference type="GO" id="GO:0031119">
    <property type="term" value="P:tRNA pseudouridine synthesis"/>
    <property type="evidence" value="ECO:0007669"/>
    <property type="project" value="TreeGrafter"/>
</dbReference>
<sequence length="493" mass="57422">MMDYRNPTLKSDHPIVDDDLEKKIQSYFNEKFPNRTICSVCRSRFQNNHRLFSLKNLKQLTRYSQDASVSNCSDIHLTNPSDGEISSLQNTAICCCCLNLLEENFIAAKVKQIVETVHNQAVFKDFRLQISLPFILTLRNLYFARLFKIDYEETIHCKDVLKTFLNARLEQATTASHNIDSDNIIELDFDHQSCSDEYELLRKIHKESLNRKQFKSMPTTRINHTSLIKIFEEITDEQLDRFDLIELNTECKLNVSIKREPLYIAGRYLKLSRNVSQTPWSVASVAPTSSVQERLCDGINRYIKTDRIKFSASGREDVDVRMLGRGRPFLIEISDPPCLIPDDCSRKIQQHINENFDDVKVRDLQFVSKNQSQILLKQGEQEKTKSYQALCCIDRPFTDQDSNVLNSITNLEINQKTPIRVLHRRTLIDRKKTIFEIKVMPIDFEEIEAIKNLSLQSFSERIFKIFIKTEAGTYIKEFVHSDNHRTEPSIGKF</sequence>
<organism evidence="7">
    <name type="scientific">Sarcoptes scabiei</name>
    <name type="common">Itch mite</name>
    <name type="synonym">Acarus scabiei</name>
    <dbReference type="NCBI Taxonomy" id="52283"/>
    <lineage>
        <taxon>Eukaryota</taxon>
        <taxon>Metazoa</taxon>
        <taxon>Ecdysozoa</taxon>
        <taxon>Arthropoda</taxon>
        <taxon>Chelicerata</taxon>
        <taxon>Arachnida</taxon>
        <taxon>Acari</taxon>
        <taxon>Acariformes</taxon>
        <taxon>Sarcoptiformes</taxon>
        <taxon>Astigmata</taxon>
        <taxon>Psoroptidia</taxon>
        <taxon>Sarcoptoidea</taxon>
        <taxon>Sarcoptidae</taxon>
        <taxon>Sarcoptinae</taxon>
        <taxon>Sarcoptes</taxon>
    </lineage>
</organism>
<reference evidence="7" key="2">
    <citation type="submission" date="2020-01" db="EMBL/GenBank/DDBJ databases">
        <authorList>
            <person name="Korhonen P.K.K."/>
            <person name="Guangxu M.G."/>
            <person name="Wang T.W."/>
            <person name="Stroehlein A.J.S."/>
            <person name="Young N.D."/>
            <person name="Ang C.-S.A."/>
            <person name="Fernando D.W.F."/>
            <person name="Lu H.L."/>
            <person name="Taylor S.T."/>
            <person name="Ehtesham M.E.M."/>
            <person name="Najaraj S.H.N."/>
            <person name="Harsha G.H.G."/>
            <person name="Madugundu A.M."/>
            <person name="Renuse S.R."/>
            <person name="Holt D.H."/>
            <person name="Pandey A.P."/>
            <person name="Papenfuss A.P."/>
            <person name="Gasser R.B.G."/>
            <person name="Fischer K.F."/>
        </authorList>
    </citation>
    <scope>NUCLEOTIDE SEQUENCE</scope>
    <source>
        <strain evidence="7">SSS_KF_BRIS2020</strain>
    </source>
</reference>
<evidence type="ECO:0000256" key="4">
    <source>
        <dbReference type="ARBA" id="ARBA00023235"/>
    </source>
</evidence>
<dbReference type="PANTHER" id="PTHR21568">
    <property type="entry name" value="TRNA PSEUDOURIDINE SYNTHASE PUS10"/>
    <property type="match status" value="1"/>
</dbReference>
<dbReference type="SUPFAM" id="SSF55120">
    <property type="entry name" value="Pseudouridine synthase"/>
    <property type="match status" value="1"/>
</dbReference>
<accession>A0A834R1R4</accession>
<protein>
    <recommendedName>
        <fullName evidence="2">tRNA pseudouridine(55) synthase</fullName>
        <ecNumber evidence="2">5.4.99.25</ecNumber>
    </recommendedName>
</protein>
<dbReference type="Pfam" id="PF21238">
    <property type="entry name" value="Pus10_C"/>
    <property type="match status" value="1"/>
</dbReference>
<name>A0A834R1R4_SARSC</name>
<keyword evidence="3" id="KW-0819">tRNA processing</keyword>
<evidence type="ECO:0000256" key="2">
    <source>
        <dbReference type="ARBA" id="ARBA00012787"/>
    </source>
</evidence>
<feature type="domain" description="Pus10 N-terminal eukaryotes" evidence="5">
    <location>
        <begin position="94"/>
        <end position="240"/>
    </location>
</feature>
<evidence type="ECO:0000256" key="1">
    <source>
        <dbReference type="ARBA" id="ARBA00009652"/>
    </source>
</evidence>
<dbReference type="EnsemblMetazoa" id="SSS_8811s_mrna">
    <property type="protein sequence ID" value="KAF7488627.1"/>
    <property type="gene ID" value="SSS_8811"/>
</dbReference>
<gene>
    <name evidence="7" type="ORF">SSS_8811</name>
</gene>
<evidence type="ECO:0000313" key="8">
    <source>
        <dbReference type="EnsemblMetazoa" id="KAF7488627.1"/>
    </source>
</evidence>
<dbReference type="GO" id="GO:0160148">
    <property type="term" value="F:tRNA pseudouridine(55) synthase activity"/>
    <property type="evidence" value="ECO:0007669"/>
    <property type="project" value="UniProtKB-EC"/>
</dbReference>
<dbReference type="PANTHER" id="PTHR21568:SF0">
    <property type="entry name" value="TRNA PSEUDOURIDINE SYNTHASE PUS10"/>
    <property type="match status" value="1"/>
</dbReference>
<dbReference type="InterPro" id="IPR048741">
    <property type="entry name" value="Pus10-like_C"/>
</dbReference>
<reference evidence="8" key="3">
    <citation type="submission" date="2022-06" db="UniProtKB">
        <authorList>
            <consortium name="EnsemblMetazoa"/>
        </authorList>
    </citation>
    <scope>IDENTIFICATION</scope>
</reference>
<dbReference type="Gene3D" id="3.30.70.3190">
    <property type="match status" value="1"/>
</dbReference>
<evidence type="ECO:0000259" key="5">
    <source>
        <dbReference type="Pfam" id="PF21237"/>
    </source>
</evidence>
<dbReference type="InterPro" id="IPR048742">
    <property type="entry name" value="Pus10_N_euk"/>
</dbReference>
<comment type="similarity">
    <text evidence="1">Belongs to the pseudouridine synthase Pus10 family.</text>
</comment>
<dbReference type="OrthoDB" id="271937at2759"/>